<name>A0A2Z6LP88_TRISU</name>
<evidence type="ECO:0000313" key="3">
    <source>
        <dbReference type="Proteomes" id="UP000242715"/>
    </source>
</evidence>
<feature type="compositionally biased region" description="Polar residues" evidence="1">
    <location>
        <begin position="80"/>
        <end position="91"/>
    </location>
</feature>
<keyword evidence="3" id="KW-1185">Reference proteome</keyword>
<proteinExistence type="predicted"/>
<sequence>MVQLQQQYHHQQHQQQLYHQDFEHASGESVRSVTSYQNHVNGNKYDEEMHAQHVLNQQQSQVNNNIQNYVVESSLVGSSRFEGSSQNNNMDGTVVDPDPDSMWPALTNEDDYTTTSLWDYNEPYNDPFFFDF</sequence>
<evidence type="ECO:0000313" key="2">
    <source>
        <dbReference type="EMBL" id="GAU18116.1"/>
    </source>
</evidence>
<dbReference type="AlphaFoldDB" id="A0A2Z6LP88"/>
<dbReference type="Proteomes" id="UP000242715">
    <property type="component" value="Unassembled WGS sequence"/>
</dbReference>
<organism evidence="2 3">
    <name type="scientific">Trifolium subterraneum</name>
    <name type="common">Subterranean clover</name>
    <dbReference type="NCBI Taxonomy" id="3900"/>
    <lineage>
        <taxon>Eukaryota</taxon>
        <taxon>Viridiplantae</taxon>
        <taxon>Streptophyta</taxon>
        <taxon>Embryophyta</taxon>
        <taxon>Tracheophyta</taxon>
        <taxon>Spermatophyta</taxon>
        <taxon>Magnoliopsida</taxon>
        <taxon>eudicotyledons</taxon>
        <taxon>Gunneridae</taxon>
        <taxon>Pentapetalae</taxon>
        <taxon>rosids</taxon>
        <taxon>fabids</taxon>
        <taxon>Fabales</taxon>
        <taxon>Fabaceae</taxon>
        <taxon>Papilionoideae</taxon>
        <taxon>50 kb inversion clade</taxon>
        <taxon>NPAAA clade</taxon>
        <taxon>Hologalegina</taxon>
        <taxon>IRL clade</taxon>
        <taxon>Trifolieae</taxon>
        <taxon>Trifolium</taxon>
    </lineage>
</organism>
<dbReference type="OrthoDB" id="1938645at2759"/>
<accession>A0A2Z6LP88</accession>
<evidence type="ECO:0000256" key="1">
    <source>
        <dbReference type="SAM" id="MobiDB-lite"/>
    </source>
</evidence>
<gene>
    <name evidence="2" type="ORF">TSUD_248170</name>
</gene>
<feature type="region of interest" description="Disordered" evidence="1">
    <location>
        <begin position="80"/>
        <end position="100"/>
    </location>
</feature>
<protein>
    <submittedName>
        <fullName evidence="2">Uncharacterized protein</fullName>
    </submittedName>
</protein>
<reference evidence="3" key="1">
    <citation type="journal article" date="2017" name="Front. Plant Sci.">
        <title>Climate Clever Clovers: New Paradigm to Reduce the Environmental Footprint of Ruminants by Breeding Low Methanogenic Forages Utilizing Haplotype Variation.</title>
        <authorList>
            <person name="Kaur P."/>
            <person name="Appels R."/>
            <person name="Bayer P.E."/>
            <person name="Keeble-Gagnere G."/>
            <person name="Wang J."/>
            <person name="Hirakawa H."/>
            <person name="Shirasawa K."/>
            <person name="Vercoe P."/>
            <person name="Stefanova K."/>
            <person name="Durmic Z."/>
            <person name="Nichols P."/>
            <person name="Revell C."/>
            <person name="Isobe S.N."/>
            <person name="Edwards D."/>
            <person name="Erskine W."/>
        </authorList>
    </citation>
    <scope>NUCLEOTIDE SEQUENCE [LARGE SCALE GENOMIC DNA]</scope>
    <source>
        <strain evidence="3">cv. Daliak</strain>
    </source>
</reference>
<dbReference type="EMBL" id="DF973179">
    <property type="protein sequence ID" value="GAU18116.1"/>
    <property type="molecule type" value="Genomic_DNA"/>
</dbReference>